<feature type="region of interest" description="Disordered" evidence="11">
    <location>
        <begin position="568"/>
        <end position="597"/>
    </location>
</feature>
<evidence type="ECO:0000256" key="13">
    <source>
        <dbReference type="SAM" id="SignalP"/>
    </source>
</evidence>
<keyword evidence="2" id="KW-1003">Cell membrane</keyword>
<feature type="compositionally biased region" description="Polar residues" evidence="11">
    <location>
        <begin position="395"/>
        <end position="404"/>
    </location>
</feature>
<dbReference type="AlphaFoldDB" id="A0ABD2LGT7"/>
<evidence type="ECO:0000256" key="10">
    <source>
        <dbReference type="RuleBase" id="RU000688"/>
    </source>
</evidence>
<feature type="transmembrane region" description="Helical" evidence="12">
    <location>
        <begin position="264"/>
        <end position="285"/>
    </location>
</feature>
<dbReference type="GO" id="GO:0004993">
    <property type="term" value="F:G protein-coupled serotonin receptor activity"/>
    <property type="evidence" value="ECO:0007669"/>
    <property type="project" value="UniProtKB-ARBA"/>
</dbReference>
<evidence type="ECO:0000313" key="15">
    <source>
        <dbReference type="EMBL" id="KAL3114427.1"/>
    </source>
</evidence>
<evidence type="ECO:0000256" key="11">
    <source>
        <dbReference type="SAM" id="MobiDB-lite"/>
    </source>
</evidence>
<dbReference type="PRINTS" id="PR00237">
    <property type="entry name" value="GPCRRHODOPSN"/>
</dbReference>
<dbReference type="InterPro" id="IPR000276">
    <property type="entry name" value="GPCR_Rhodpsn"/>
</dbReference>
<dbReference type="Proteomes" id="UP001620626">
    <property type="component" value="Unassembled WGS sequence"/>
</dbReference>
<feature type="signal peptide" evidence="13">
    <location>
        <begin position="1"/>
        <end position="18"/>
    </location>
</feature>
<keyword evidence="3 10" id="KW-0812">Transmembrane</keyword>
<evidence type="ECO:0000256" key="8">
    <source>
        <dbReference type="ARBA" id="ARBA00023170"/>
    </source>
</evidence>
<feature type="region of interest" description="Disordered" evidence="11">
    <location>
        <begin position="491"/>
        <end position="533"/>
    </location>
</feature>
<dbReference type="Pfam" id="PF00001">
    <property type="entry name" value="7tm_1"/>
    <property type="match status" value="2"/>
</dbReference>
<reference evidence="15 16" key="1">
    <citation type="submission" date="2024-10" db="EMBL/GenBank/DDBJ databases">
        <authorList>
            <person name="Kim D."/>
        </authorList>
    </citation>
    <scope>NUCLEOTIDE SEQUENCE [LARGE SCALE GENOMIC DNA]</scope>
    <source>
        <strain evidence="15">BH-2024</strain>
    </source>
</reference>
<organism evidence="15 16">
    <name type="scientific">Heterodera trifolii</name>
    <dbReference type="NCBI Taxonomy" id="157864"/>
    <lineage>
        <taxon>Eukaryota</taxon>
        <taxon>Metazoa</taxon>
        <taxon>Ecdysozoa</taxon>
        <taxon>Nematoda</taxon>
        <taxon>Chromadorea</taxon>
        <taxon>Rhabditida</taxon>
        <taxon>Tylenchina</taxon>
        <taxon>Tylenchomorpha</taxon>
        <taxon>Tylenchoidea</taxon>
        <taxon>Heteroderidae</taxon>
        <taxon>Heteroderinae</taxon>
        <taxon>Heterodera</taxon>
    </lineage>
</organism>
<accession>A0ABD2LGT7</accession>
<name>A0ABD2LGT7_9BILA</name>
<comment type="subcellular location">
    <subcellularLocation>
        <location evidence="1">Cell membrane</location>
        <topology evidence="1">Multi-pass membrane protein</topology>
    </subcellularLocation>
</comment>
<keyword evidence="7" id="KW-1015">Disulfide bond</keyword>
<evidence type="ECO:0000256" key="7">
    <source>
        <dbReference type="ARBA" id="ARBA00023157"/>
    </source>
</evidence>
<feature type="transmembrane region" description="Helical" evidence="12">
    <location>
        <begin position="68"/>
        <end position="94"/>
    </location>
</feature>
<evidence type="ECO:0000256" key="3">
    <source>
        <dbReference type="ARBA" id="ARBA00022692"/>
    </source>
</evidence>
<dbReference type="PANTHER" id="PTHR24248">
    <property type="entry name" value="ADRENERGIC RECEPTOR-RELATED G-PROTEIN COUPLED RECEPTOR"/>
    <property type="match status" value="1"/>
</dbReference>
<sequence length="732" mass="81468">MLFVIGLAGFCLSVLAMAGGTSVVGRSPAPGNHPLSPQFANYANANGATTTTAGQQRSNSVCLGFADLFIAFVLILLILTTVFGNVLVVLSVFLYKRMRTFTNFLLTSLATADLLVGLLIMPLALFDLLHNHNWPLGRALCRIWATFDVLLCTASILNLCIISLDRYMAITSPLRYPRTRRRWMACALLSFVPPSSSASLAASALNFSSSAQRRAPFNSKMLSSPSFSTINLVRHSHKTPARTAPLAEDGTYQCAYPTSVSYRIYSASVSFYIPLVVMLFVYFKIFRVASERERLIREGMGTCRLSRRIEKTQLKGRKRSATTNYTRRSNAPRIHEVIHGIASPTTKSQLDNAFGGEEKSKNVINANHCSANYSKHPSRPNPTPGGREEKRPSFGQISPTQRSSILHEGDCDSEVTICPPSARNSGRSAAVAIASGNGAKNPAENAVYSVSSHHRCTTDSFRRKIKSMECLGTLDNFSTMTPNKYHKNTANLPVDCNGSDEEENEENDEKQCHRKRPQRTVEEGQEEEENAKYGQRSLQNLHNLHPTANRIANGAKQQQMGKMPNQNNNGTFGGGGGGVTTHWNNTNSTMGANNQPRNSMAITQQSHFTSKNANFRGSKEKIVYLRERKALKTIGIVVLGFIICWLPFFVVYVLEVSSVLKKWDIVEKKEFQLLSEFFLWLGYSNSVINPLIYTMYNSDFRRCFRDLLGMGCMNQHRRTMSVKKLHQQSNLF</sequence>
<evidence type="ECO:0000256" key="2">
    <source>
        <dbReference type="ARBA" id="ARBA00022475"/>
    </source>
</evidence>
<evidence type="ECO:0000256" key="1">
    <source>
        <dbReference type="ARBA" id="ARBA00004651"/>
    </source>
</evidence>
<feature type="transmembrane region" description="Helical" evidence="12">
    <location>
        <begin position="185"/>
        <end position="207"/>
    </location>
</feature>
<feature type="transmembrane region" description="Helical" evidence="12">
    <location>
        <begin position="101"/>
        <end position="123"/>
    </location>
</feature>
<comment type="similarity">
    <text evidence="10">Belongs to the G-protein coupled receptor 1 family.</text>
</comment>
<feature type="transmembrane region" description="Helical" evidence="12">
    <location>
        <begin position="634"/>
        <end position="654"/>
    </location>
</feature>
<dbReference type="SUPFAM" id="SSF81321">
    <property type="entry name" value="Family A G protein-coupled receptor-like"/>
    <property type="match status" value="1"/>
</dbReference>
<keyword evidence="9 10" id="KW-0807">Transducer</keyword>
<feature type="compositionally biased region" description="Acidic residues" evidence="11">
    <location>
        <begin position="498"/>
        <end position="508"/>
    </location>
</feature>
<gene>
    <name evidence="15" type="ORF">niasHT_017291</name>
</gene>
<evidence type="ECO:0000256" key="12">
    <source>
        <dbReference type="SAM" id="Phobius"/>
    </source>
</evidence>
<keyword evidence="4 12" id="KW-1133">Transmembrane helix</keyword>
<keyword evidence="6 12" id="KW-0472">Membrane</keyword>
<evidence type="ECO:0000256" key="9">
    <source>
        <dbReference type="ARBA" id="ARBA00023224"/>
    </source>
</evidence>
<proteinExistence type="inferred from homology"/>
<evidence type="ECO:0000256" key="4">
    <source>
        <dbReference type="ARBA" id="ARBA00022989"/>
    </source>
</evidence>
<feature type="transmembrane region" description="Helical" evidence="12">
    <location>
        <begin position="677"/>
        <end position="696"/>
    </location>
</feature>
<keyword evidence="8 10" id="KW-0675">Receptor</keyword>
<feature type="chain" id="PRO_5044837550" description="G-protein coupled receptors family 1 profile domain-containing protein" evidence="13">
    <location>
        <begin position="19"/>
        <end position="732"/>
    </location>
</feature>
<feature type="domain" description="G-protein coupled receptors family 1 profile" evidence="14">
    <location>
        <begin position="84"/>
        <end position="693"/>
    </location>
</feature>
<dbReference type="GO" id="GO:0005886">
    <property type="term" value="C:plasma membrane"/>
    <property type="evidence" value="ECO:0007669"/>
    <property type="project" value="UniProtKB-SubCell"/>
</dbReference>
<dbReference type="PROSITE" id="PS50262">
    <property type="entry name" value="G_PROTEIN_RECEP_F1_2"/>
    <property type="match status" value="1"/>
</dbReference>
<feature type="compositionally biased region" description="Polar residues" evidence="11">
    <location>
        <begin position="588"/>
        <end position="597"/>
    </location>
</feature>
<feature type="region of interest" description="Disordered" evidence="11">
    <location>
        <begin position="368"/>
        <end position="409"/>
    </location>
</feature>
<dbReference type="PROSITE" id="PS00237">
    <property type="entry name" value="G_PROTEIN_RECEP_F1_1"/>
    <property type="match status" value="1"/>
</dbReference>
<dbReference type="PANTHER" id="PTHR24248:SF199">
    <property type="entry name" value="IP13425P-RELATED"/>
    <property type="match status" value="1"/>
</dbReference>
<keyword evidence="5 10" id="KW-0297">G-protein coupled receptor</keyword>
<dbReference type="EMBL" id="JBICBT010000417">
    <property type="protein sequence ID" value="KAL3114427.1"/>
    <property type="molecule type" value="Genomic_DNA"/>
</dbReference>
<dbReference type="InterPro" id="IPR017452">
    <property type="entry name" value="GPCR_Rhodpsn_7TM"/>
</dbReference>
<evidence type="ECO:0000256" key="5">
    <source>
        <dbReference type="ARBA" id="ARBA00023040"/>
    </source>
</evidence>
<feature type="transmembrane region" description="Helical" evidence="12">
    <location>
        <begin position="143"/>
        <end position="164"/>
    </location>
</feature>
<keyword evidence="16" id="KW-1185">Reference proteome</keyword>
<dbReference type="Gene3D" id="1.20.1070.10">
    <property type="entry name" value="Rhodopsin 7-helix transmembrane proteins"/>
    <property type="match status" value="2"/>
</dbReference>
<dbReference type="SMART" id="SM01381">
    <property type="entry name" value="7TM_GPCR_Srsx"/>
    <property type="match status" value="1"/>
</dbReference>
<comment type="caution">
    <text evidence="15">The sequence shown here is derived from an EMBL/GenBank/DDBJ whole genome shotgun (WGS) entry which is preliminary data.</text>
</comment>
<protein>
    <recommendedName>
        <fullName evidence="14">G-protein coupled receptors family 1 profile domain-containing protein</fullName>
    </recommendedName>
</protein>
<keyword evidence="13" id="KW-0732">Signal</keyword>
<evidence type="ECO:0000313" key="16">
    <source>
        <dbReference type="Proteomes" id="UP001620626"/>
    </source>
</evidence>
<evidence type="ECO:0000259" key="14">
    <source>
        <dbReference type="PROSITE" id="PS50262"/>
    </source>
</evidence>
<evidence type="ECO:0000256" key="6">
    <source>
        <dbReference type="ARBA" id="ARBA00023136"/>
    </source>
</evidence>